<sequence length="68" mass="7499">RVAPFCEQAVGVVSGKCASRSQHAARRARGEFESEMHNGNLRVAQGMRRGAPVSVLRNSSFSRWKRGL</sequence>
<organism evidence="1 2">
    <name type="scientific">Trifolium medium</name>
    <dbReference type="NCBI Taxonomy" id="97028"/>
    <lineage>
        <taxon>Eukaryota</taxon>
        <taxon>Viridiplantae</taxon>
        <taxon>Streptophyta</taxon>
        <taxon>Embryophyta</taxon>
        <taxon>Tracheophyta</taxon>
        <taxon>Spermatophyta</taxon>
        <taxon>Magnoliopsida</taxon>
        <taxon>eudicotyledons</taxon>
        <taxon>Gunneridae</taxon>
        <taxon>Pentapetalae</taxon>
        <taxon>rosids</taxon>
        <taxon>fabids</taxon>
        <taxon>Fabales</taxon>
        <taxon>Fabaceae</taxon>
        <taxon>Papilionoideae</taxon>
        <taxon>50 kb inversion clade</taxon>
        <taxon>NPAAA clade</taxon>
        <taxon>Hologalegina</taxon>
        <taxon>IRL clade</taxon>
        <taxon>Trifolieae</taxon>
        <taxon>Trifolium</taxon>
    </lineage>
</organism>
<dbReference type="Proteomes" id="UP000265520">
    <property type="component" value="Unassembled WGS sequence"/>
</dbReference>
<comment type="caution">
    <text evidence="1">The sequence shown here is derived from an EMBL/GenBank/DDBJ whole genome shotgun (WGS) entry which is preliminary data.</text>
</comment>
<evidence type="ECO:0000313" key="1">
    <source>
        <dbReference type="EMBL" id="MCI50175.1"/>
    </source>
</evidence>
<proteinExistence type="predicted"/>
<dbReference type="EMBL" id="LXQA010412481">
    <property type="protein sequence ID" value="MCI50175.1"/>
    <property type="molecule type" value="Genomic_DNA"/>
</dbReference>
<keyword evidence="2" id="KW-1185">Reference proteome</keyword>
<reference evidence="1 2" key="1">
    <citation type="journal article" date="2018" name="Front. Plant Sci.">
        <title>Red Clover (Trifolium pratense) and Zigzag Clover (T. medium) - A Picture of Genomic Similarities and Differences.</title>
        <authorList>
            <person name="Dluhosova J."/>
            <person name="Istvanek J."/>
            <person name="Nedelnik J."/>
            <person name="Repkova J."/>
        </authorList>
    </citation>
    <scope>NUCLEOTIDE SEQUENCE [LARGE SCALE GENOMIC DNA]</scope>
    <source>
        <strain evidence="2">cv. 10/8</strain>
        <tissue evidence="1">Leaf</tissue>
    </source>
</reference>
<name>A0A392SQ56_9FABA</name>
<accession>A0A392SQ56</accession>
<protein>
    <submittedName>
        <fullName evidence="1">Uncharacterized protein</fullName>
    </submittedName>
</protein>
<evidence type="ECO:0000313" key="2">
    <source>
        <dbReference type="Proteomes" id="UP000265520"/>
    </source>
</evidence>
<dbReference type="AlphaFoldDB" id="A0A392SQ56"/>
<feature type="non-terminal residue" evidence="1">
    <location>
        <position position="1"/>
    </location>
</feature>